<dbReference type="InterPro" id="IPR037175">
    <property type="entry name" value="KFase_sf"/>
</dbReference>
<protein>
    <recommendedName>
        <fullName evidence="3">Cyclase</fullName>
    </recommendedName>
</protein>
<dbReference type="InterPro" id="IPR007325">
    <property type="entry name" value="KFase/CYL"/>
</dbReference>
<comment type="caution">
    <text evidence="1">The sequence shown here is derived from an EMBL/GenBank/DDBJ whole genome shotgun (WGS) entry which is preliminary data.</text>
</comment>
<organism evidence="1 2">
    <name type="scientific">Candidatus Glassbacteria bacterium RIFCSPLOWO2_12_FULL_58_11</name>
    <dbReference type="NCBI Taxonomy" id="1817867"/>
    <lineage>
        <taxon>Bacteria</taxon>
        <taxon>Candidatus Glassiibacteriota</taxon>
    </lineage>
</organism>
<accession>A0A1F5YZ54</accession>
<evidence type="ECO:0000313" key="2">
    <source>
        <dbReference type="Proteomes" id="UP000179129"/>
    </source>
</evidence>
<reference evidence="1 2" key="1">
    <citation type="journal article" date="2016" name="Nat. Commun.">
        <title>Thousands of microbial genomes shed light on interconnected biogeochemical processes in an aquifer system.</title>
        <authorList>
            <person name="Anantharaman K."/>
            <person name="Brown C.T."/>
            <person name="Hug L.A."/>
            <person name="Sharon I."/>
            <person name="Castelle C.J."/>
            <person name="Probst A.J."/>
            <person name="Thomas B.C."/>
            <person name="Singh A."/>
            <person name="Wilkins M.J."/>
            <person name="Karaoz U."/>
            <person name="Brodie E.L."/>
            <person name="Williams K.H."/>
            <person name="Hubbard S.S."/>
            <person name="Banfield J.F."/>
        </authorList>
    </citation>
    <scope>NUCLEOTIDE SEQUENCE [LARGE SCALE GENOMIC DNA]</scope>
</reference>
<proteinExistence type="predicted"/>
<dbReference type="STRING" id="1817867.A3F83_09915"/>
<gene>
    <name evidence="1" type="ORF">A3F83_09915</name>
</gene>
<dbReference type="GO" id="GO:0004061">
    <property type="term" value="F:arylformamidase activity"/>
    <property type="evidence" value="ECO:0007669"/>
    <property type="project" value="InterPro"/>
</dbReference>
<dbReference type="EMBL" id="MFIX01000054">
    <property type="protein sequence ID" value="OGG05416.1"/>
    <property type="molecule type" value="Genomic_DNA"/>
</dbReference>
<name>A0A1F5YZ54_9BACT</name>
<dbReference type="Gene3D" id="3.50.30.50">
    <property type="entry name" value="Putative cyclase"/>
    <property type="match status" value="1"/>
</dbReference>
<dbReference type="PANTHER" id="PTHR31118">
    <property type="entry name" value="CYCLASE-LIKE PROTEIN 2"/>
    <property type="match status" value="1"/>
</dbReference>
<evidence type="ECO:0000313" key="1">
    <source>
        <dbReference type="EMBL" id="OGG05416.1"/>
    </source>
</evidence>
<dbReference type="AlphaFoldDB" id="A0A1F5YZ54"/>
<dbReference type="SUPFAM" id="SSF102198">
    <property type="entry name" value="Putative cyclase"/>
    <property type="match status" value="1"/>
</dbReference>
<dbReference type="PANTHER" id="PTHR31118:SF32">
    <property type="entry name" value="KYNURENINE FORMAMIDASE"/>
    <property type="match status" value="1"/>
</dbReference>
<sequence length="213" mass="23073">MLNFAKAYDISITLGEEAAVYPGDPPFSAEEVYSFAGGAEARVSSFHACAHSGTHLDLPAHFEPGAPGLESFPPERFILPAQVLEIENPRAVTREELTGKALKRGRAFLFKTRNSIERLVVSGIFSEDYVSLEAGAAELCVELDSPLVGLDYFSIDRFGDSGYPVHRTLLNSGRLILEGLNLRSVPAGEYTLLALPLKIKGLEASPVRAVLLK</sequence>
<dbReference type="Proteomes" id="UP000179129">
    <property type="component" value="Unassembled WGS sequence"/>
</dbReference>
<dbReference type="GO" id="GO:0019441">
    <property type="term" value="P:L-tryptophan catabolic process to kynurenine"/>
    <property type="evidence" value="ECO:0007669"/>
    <property type="project" value="InterPro"/>
</dbReference>
<evidence type="ECO:0008006" key="3">
    <source>
        <dbReference type="Google" id="ProtNLM"/>
    </source>
</evidence>
<dbReference type="Pfam" id="PF04199">
    <property type="entry name" value="Cyclase"/>
    <property type="match status" value="1"/>
</dbReference>